<accession>A0A812KM66</accession>
<dbReference type="GO" id="GO:0004674">
    <property type="term" value="F:protein serine/threonine kinase activity"/>
    <property type="evidence" value="ECO:0007669"/>
    <property type="project" value="UniProtKB-KW"/>
</dbReference>
<keyword evidence="4 8" id="KW-0547">Nucleotide-binding</keyword>
<evidence type="ECO:0000259" key="11">
    <source>
        <dbReference type="PROSITE" id="PS50011"/>
    </source>
</evidence>
<evidence type="ECO:0000313" key="12">
    <source>
        <dbReference type="EMBL" id="CAE7229883.1"/>
    </source>
</evidence>
<dbReference type="InterPro" id="IPR011009">
    <property type="entry name" value="Kinase-like_dom_sf"/>
</dbReference>
<feature type="binding site" evidence="8">
    <location>
        <begin position="117"/>
        <end position="118"/>
    </location>
    <ligand>
        <name>ATP</name>
        <dbReference type="ChEBI" id="CHEBI:30616"/>
    </ligand>
</feature>
<evidence type="ECO:0000256" key="5">
    <source>
        <dbReference type="ARBA" id="ARBA00022777"/>
    </source>
</evidence>
<evidence type="ECO:0000256" key="6">
    <source>
        <dbReference type="ARBA" id="ARBA00022840"/>
    </source>
</evidence>
<keyword evidence="13" id="KW-1185">Reference proteome</keyword>
<feature type="compositionally biased region" description="Basic and acidic residues" evidence="10">
    <location>
        <begin position="505"/>
        <end position="514"/>
    </location>
</feature>
<name>A0A812KM66_9DINO</name>
<evidence type="ECO:0000256" key="9">
    <source>
        <dbReference type="PIRSR" id="PIRSR630616-3"/>
    </source>
</evidence>
<evidence type="ECO:0000256" key="10">
    <source>
        <dbReference type="SAM" id="MobiDB-lite"/>
    </source>
</evidence>
<dbReference type="Pfam" id="PF00069">
    <property type="entry name" value="Pkinase"/>
    <property type="match status" value="1"/>
</dbReference>
<feature type="compositionally biased region" description="Low complexity" evidence="10">
    <location>
        <begin position="550"/>
        <end position="586"/>
    </location>
</feature>
<dbReference type="GO" id="GO:0005524">
    <property type="term" value="F:ATP binding"/>
    <property type="evidence" value="ECO:0007669"/>
    <property type="project" value="UniProtKB-KW"/>
</dbReference>
<dbReference type="AlphaFoldDB" id="A0A812KM66"/>
<dbReference type="PANTHER" id="PTHR24350">
    <property type="entry name" value="SERINE/THREONINE-PROTEIN KINASE IAL-RELATED"/>
    <property type="match status" value="1"/>
</dbReference>
<dbReference type="EMBL" id="CAJNJA010007853">
    <property type="protein sequence ID" value="CAE7229883.1"/>
    <property type="molecule type" value="Genomic_DNA"/>
</dbReference>
<feature type="binding site" evidence="8">
    <location>
        <position position="19"/>
    </location>
    <ligand>
        <name>ATP</name>
        <dbReference type="ChEBI" id="CHEBI:30616"/>
    </ligand>
</feature>
<evidence type="ECO:0000256" key="4">
    <source>
        <dbReference type="ARBA" id="ARBA00022741"/>
    </source>
</evidence>
<dbReference type="PROSITE" id="PS50011">
    <property type="entry name" value="PROTEIN_KINASE_DOM"/>
    <property type="match status" value="1"/>
</dbReference>
<dbReference type="SUPFAM" id="SSF56112">
    <property type="entry name" value="Protein kinase-like (PK-like)"/>
    <property type="match status" value="1"/>
</dbReference>
<gene>
    <name evidence="12" type="primary">ark1</name>
    <name evidence="12" type="ORF">SNEC2469_LOCUS3485</name>
</gene>
<dbReference type="InterPro" id="IPR000719">
    <property type="entry name" value="Prot_kinase_dom"/>
</dbReference>
<feature type="compositionally biased region" description="Polar residues" evidence="10">
    <location>
        <begin position="421"/>
        <end position="431"/>
    </location>
</feature>
<feature type="region of interest" description="Disordered" evidence="10">
    <location>
        <begin position="414"/>
        <end position="589"/>
    </location>
</feature>
<evidence type="ECO:0000313" key="13">
    <source>
        <dbReference type="Proteomes" id="UP000601435"/>
    </source>
</evidence>
<feature type="cross-link" description="Glycyl lysine isopeptide (Lys-Gly) (interchain with G-Cter in SUMO2)" evidence="9">
    <location>
        <position position="115"/>
    </location>
</feature>
<keyword evidence="6 8" id="KW-0067">ATP-binding</keyword>
<feature type="region of interest" description="Disordered" evidence="10">
    <location>
        <begin position="276"/>
        <end position="326"/>
    </location>
</feature>
<keyword evidence="3" id="KW-0808">Transferase</keyword>
<reference evidence="12" key="1">
    <citation type="submission" date="2021-02" db="EMBL/GenBank/DDBJ databases">
        <authorList>
            <person name="Dougan E. K."/>
            <person name="Rhodes N."/>
            <person name="Thang M."/>
            <person name="Chan C."/>
        </authorList>
    </citation>
    <scope>NUCLEOTIDE SEQUENCE</scope>
</reference>
<feature type="domain" description="Protein kinase" evidence="11">
    <location>
        <begin position="1"/>
        <end position="244"/>
    </location>
</feature>
<dbReference type="Gene3D" id="1.10.510.10">
    <property type="entry name" value="Transferase(Phosphotransferase) domain 1"/>
    <property type="match status" value="1"/>
</dbReference>
<dbReference type="InterPro" id="IPR008271">
    <property type="entry name" value="Ser/Thr_kinase_AS"/>
</dbReference>
<dbReference type="SMART" id="SM00220">
    <property type="entry name" value="S_TKc"/>
    <property type="match status" value="1"/>
</dbReference>
<evidence type="ECO:0000256" key="2">
    <source>
        <dbReference type="ARBA" id="ARBA00022527"/>
    </source>
</evidence>
<evidence type="ECO:0000256" key="1">
    <source>
        <dbReference type="ARBA" id="ARBA00011245"/>
    </source>
</evidence>
<feature type="active site" description="Proton acceptor" evidence="7">
    <location>
        <position position="113"/>
    </location>
</feature>
<evidence type="ECO:0000256" key="8">
    <source>
        <dbReference type="PIRSR" id="PIRSR630616-2"/>
    </source>
</evidence>
<dbReference type="FunFam" id="1.10.510.10:FF:000571">
    <property type="entry name" value="Maternal embryonic leucine zipper kinase"/>
    <property type="match status" value="1"/>
</dbReference>
<dbReference type="OrthoDB" id="437456at2759"/>
<dbReference type="Proteomes" id="UP000601435">
    <property type="component" value="Unassembled WGS sequence"/>
</dbReference>
<organism evidence="12 13">
    <name type="scientific">Symbiodinium necroappetens</name>
    <dbReference type="NCBI Taxonomy" id="1628268"/>
    <lineage>
        <taxon>Eukaryota</taxon>
        <taxon>Sar</taxon>
        <taxon>Alveolata</taxon>
        <taxon>Dinophyceae</taxon>
        <taxon>Suessiales</taxon>
        <taxon>Symbiodiniaceae</taxon>
        <taxon>Symbiodinium</taxon>
    </lineage>
</organism>
<protein>
    <submittedName>
        <fullName evidence="12">Ark1 protein</fullName>
    </submittedName>
</protein>
<feature type="binding site" evidence="8">
    <location>
        <begin position="68"/>
        <end position="70"/>
    </location>
    <ligand>
        <name>ATP</name>
        <dbReference type="ChEBI" id="CHEBI:30616"/>
    </ligand>
</feature>
<proteinExistence type="predicted"/>
<evidence type="ECO:0000256" key="3">
    <source>
        <dbReference type="ARBA" id="ARBA00022679"/>
    </source>
</evidence>
<evidence type="ECO:0000256" key="7">
    <source>
        <dbReference type="PIRSR" id="PIRSR630616-1"/>
    </source>
</evidence>
<keyword evidence="5" id="KW-0418">Kinase</keyword>
<feature type="binding site" evidence="8">
    <location>
        <position position="131"/>
    </location>
    <ligand>
        <name>ATP</name>
        <dbReference type="ChEBI" id="CHEBI:30616"/>
    </ligand>
</feature>
<keyword evidence="2" id="KW-0723">Serine/threonine-protein kinase</keyword>
<feature type="compositionally biased region" description="Low complexity" evidence="10">
    <location>
        <begin position="312"/>
        <end position="326"/>
    </location>
</feature>
<sequence>MGSVKKVMHKTSGHVFALKAVDQKLVLDHNLQHQLIAEVETQKTLSHPNLLRCFDYFTERDTVYILLELASGGDLYQHLRRRGPMREPQAAHVFRQVCEGVRHLHDQGIIHRDLKPENILLTEDMTVKIADFGWAAKAARNDTRKTFCGTLCMLAPEMIAGKEYDARVDVWAVGVLLFEILTGCSPFDRGQGLMETCKAIVGPGLHAVSLDEVPPPVHPILFGLMQQEAENRMSLDECLQNDWVVAQCKLYAKDVLAAARSKETFIALHSSEKRMPPEIAESADPPKEFSASQPLENSRLAGSPKSESRGGSSPFKQSSTSSTATPSSTAAAAFAMTDAEISPVSPGVFPRGSSASRGLDACSASSSRIINVKAVEEDTPVWERESVSSVASLRSEGKWRLEEGKELLRKVEIETPRAQLKTPQVGSQSDQMHPPGTRLDLIPPRTCVLATAALPTEGPGPLPAHGFLPEVAQSDASDSSDEMPEGEVAFGAAFDSSGSPSRKRWSQERLKSLDDPVSPVKHSGSEAYDRQAGGYDRPLPRVLRPDRGPAAKAVARSSASSHSSSDGHSGSQQGSSAAHSSTSKASNGLVRKLTEQLGYSWHQAIEAAKRTSSVEAAVEWLEEKEGANNATRWGQN</sequence>
<comment type="caution">
    <text evidence="12">The sequence shown here is derived from an EMBL/GenBank/DDBJ whole genome shotgun (WGS) entry which is preliminary data.</text>
</comment>
<comment type="subunit">
    <text evidence="1">Monomer.</text>
</comment>
<dbReference type="InterPro" id="IPR030616">
    <property type="entry name" value="Aur-like"/>
</dbReference>
<dbReference type="PROSITE" id="PS00108">
    <property type="entry name" value="PROTEIN_KINASE_ST"/>
    <property type="match status" value="1"/>
</dbReference>